<dbReference type="Gene3D" id="3.40.190.10">
    <property type="entry name" value="Periplasmic binding protein-like II"/>
    <property type="match status" value="2"/>
</dbReference>
<keyword evidence="1" id="KW-0732">Signal</keyword>
<accession>A0A919EHN1</accession>
<feature type="signal peptide" evidence="1">
    <location>
        <begin position="1"/>
        <end position="20"/>
    </location>
</feature>
<dbReference type="AlphaFoldDB" id="A0A919EHN1"/>
<gene>
    <name evidence="2" type="ORF">GCM10017161_05780</name>
</gene>
<reference evidence="2" key="2">
    <citation type="submission" date="2020-09" db="EMBL/GenBank/DDBJ databases">
        <authorList>
            <person name="Sun Q."/>
            <person name="Kim S."/>
        </authorList>
    </citation>
    <scope>NUCLEOTIDE SEQUENCE</scope>
    <source>
        <strain evidence="2">KCTC 42731</strain>
    </source>
</reference>
<protein>
    <recommendedName>
        <fullName evidence="4">Amino acid ABC transporter substrate-binding protein</fullName>
    </recommendedName>
</protein>
<reference evidence="2" key="1">
    <citation type="journal article" date="2014" name="Int. J. Syst. Evol. Microbiol.">
        <title>Complete genome sequence of Corynebacterium casei LMG S-19264T (=DSM 44701T), isolated from a smear-ripened cheese.</title>
        <authorList>
            <consortium name="US DOE Joint Genome Institute (JGI-PGF)"/>
            <person name="Walter F."/>
            <person name="Albersmeier A."/>
            <person name="Kalinowski J."/>
            <person name="Ruckert C."/>
        </authorList>
    </citation>
    <scope>NUCLEOTIDE SEQUENCE</scope>
    <source>
        <strain evidence="2">KCTC 42731</strain>
    </source>
</reference>
<evidence type="ECO:0000313" key="2">
    <source>
        <dbReference type="EMBL" id="GHF81235.1"/>
    </source>
</evidence>
<dbReference type="SUPFAM" id="SSF53850">
    <property type="entry name" value="Periplasmic binding protein-like II"/>
    <property type="match status" value="1"/>
</dbReference>
<evidence type="ECO:0008006" key="4">
    <source>
        <dbReference type="Google" id="ProtNLM"/>
    </source>
</evidence>
<sequence>MKNTFLLVLLSAFVFRIGFAQEQQIVTVGLEPFPPFIDKSGQGLTVNMFKEIEQLTNLKFEVNIMTYARAKYQLSRNMLTIAGHTPKNLESDDFYQYAIELDWKIDTTSDLFTFDEKYFDLSNVASGKIGTTTGNAGFLAEILKIDQSRFIEVKELNHLVSMFVSGRVDVLVFERASVMHLLQERNVKNVFYKSIGQVPASIAVANTDQGKRLKKILDDAIRQLDTDKIFASYLKYTKLPETGVVPESE</sequence>
<evidence type="ECO:0000313" key="3">
    <source>
        <dbReference type="Proteomes" id="UP000623842"/>
    </source>
</evidence>
<feature type="chain" id="PRO_5037226245" description="Amino acid ABC transporter substrate-binding protein" evidence="1">
    <location>
        <begin position="21"/>
        <end position="249"/>
    </location>
</feature>
<comment type="caution">
    <text evidence="2">The sequence shown here is derived from an EMBL/GenBank/DDBJ whole genome shotgun (WGS) entry which is preliminary data.</text>
</comment>
<dbReference type="Proteomes" id="UP000623842">
    <property type="component" value="Unassembled WGS sequence"/>
</dbReference>
<organism evidence="2 3">
    <name type="scientific">Thalassotalea marina</name>
    <dbReference type="NCBI Taxonomy" id="1673741"/>
    <lineage>
        <taxon>Bacteria</taxon>
        <taxon>Pseudomonadati</taxon>
        <taxon>Pseudomonadota</taxon>
        <taxon>Gammaproteobacteria</taxon>
        <taxon>Alteromonadales</taxon>
        <taxon>Colwelliaceae</taxon>
        <taxon>Thalassotalea</taxon>
    </lineage>
</organism>
<evidence type="ECO:0000256" key="1">
    <source>
        <dbReference type="SAM" id="SignalP"/>
    </source>
</evidence>
<dbReference type="EMBL" id="BNCK01000001">
    <property type="protein sequence ID" value="GHF81235.1"/>
    <property type="molecule type" value="Genomic_DNA"/>
</dbReference>
<name>A0A919EHN1_9GAMM</name>
<dbReference type="RefSeq" id="WP_189767200.1">
    <property type="nucleotide sequence ID" value="NZ_BNCK01000001.1"/>
</dbReference>
<proteinExistence type="predicted"/>
<keyword evidence="3" id="KW-1185">Reference proteome</keyword>